<protein>
    <recommendedName>
        <fullName evidence="1">RNase H type-1 domain-containing protein</fullName>
    </recommendedName>
</protein>
<dbReference type="Proteomes" id="UP001280121">
    <property type="component" value="Unassembled WGS sequence"/>
</dbReference>
<gene>
    <name evidence="2" type="ORF">Ddye_028181</name>
</gene>
<dbReference type="GO" id="GO:0003676">
    <property type="term" value="F:nucleic acid binding"/>
    <property type="evidence" value="ECO:0007669"/>
    <property type="project" value="InterPro"/>
</dbReference>
<sequence length="136" mass="14531">MGVGIIIRDGLGDVFTSSAQHLEMRVSPAVVEAVTIYKGLILAWDSRLRPWTVESDAEVVVNLIAAGSIPLSDIGIIISDIFLLLRFWMQEVPLSVVPAVPGDRPVAIGVVSEAMSSPGLQYSDGAPHVWPPSISQ</sequence>
<evidence type="ECO:0000313" key="3">
    <source>
        <dbReference type="Proteomes" id="UP001280121"/>
    </source>
</evidence>
<accession>A0AAD9TR65</accession>
<feature type="domain" description="RNase H type-1" evidence="1">
    <location>
        <begin position="2"/>
        <end position="81"/>
    </location>
</feature>
<dbReference type="EMBL" id="JANJYI010000008">
    <property type="protein sequence ID" value="KAK2640386.1"/>
    <property type="molecule type" value="Genomic_DNA"/>
</dbReference>
<dbReference type="PANTHER" id="PTHR47723">
    <property type="entry name" value="OS05G0353850 PROTEIN"/>
    <property type="match status" value="1"/>
</dbReference>
<dbReference type="Pfam" id="PF13456">
    <property type="entry name" value="RVT_3"/>
    <property type="match status" value="1"/>
</dbReference>
<organism evidence="2 3">
    <name type="scientific">Dipteronia dyeriana</name>
    <dbReference type="NCBI Taxonomy" id="168575"/>
    <lineage>
        <taxon>Eukaryota</taxon>
        <taxon>Viridiplantae</taxon>
        <taxon>Streptophyta</taxon>
        <taxon>Embryophyta</taxon>
        <taxon>Tracheophyta</taxon>
        <taxon>Spermatophyta</taxon>
        <taxon>Magnoliopsida</taxon>
        <taxon>eudicotyledons</taxon>
        <taxon>Gunneridae</taxon>
        <taxon>Pentapetalae</taxon>
        <taxon>rosids</taxon>
        <taxon>malvids</taxon>
        <taxon>Sapindales</taxon>
        <taxon>Sapindaceae</taxon>
        <taxon>Hippocastanoideae</taxon>
        <taxon>Acereae</taxon>
        <taxon>Dipteronia</taxon>
    </lineage>
</organism>
<proteinExistence type="predicted"/>
<dbReference type="GO" id="GO:0004523">
    <property type="term" value="F:RNA-DNA hybrid ribonuclease activity"/>
    <property type="evidence" value="ECO:0007669"/>
    <property type="project" value="InterPro"/>
</dbReference>
<reference evidence="2" key="1">
    <citation type="journal article" date="2023" name="Plant J.">
        <title>Genome sequences and population genomics provide insights into the demographic history, inbreeding, and mutation load of two 'living fossil' tree species of Dipteronia.</title>
        <authorList>
            <person name="Feng Y."/>
            <person name="Comes H.P."/>
            <person name="Chen J."/>
            <person name="Zhu S."/>
            <person name="Lu R."/>
            <person name="Zhang X."/>
            <person name="Li P."/>
            <person name="Qiu J."/>
            <person name="Olsen K.M."/>
            <person name="Qiu Y."/>
        </authorList>
    </citation>
    <scope>NUCLEOTIDE SEQUENCE</scope>
    <source>
        <strain evidence="2">KIB01</strain>
    </source>
</reference>
<dbReference type="InterPro" id="IPR053151">
    <property type="entry name" value="RNase_H-like"/>
</dbReference>
<evidence type="ECO:0000259" key="1">
    <source>
        <dbReference type="Pfam" id="PF13456"/>
    </source>
</evidence>
<dbReference type="PANTHER" id="PTHR47723:SF24">
    <property type="entry name" value="RNASE H TYPE-1 DOMAIN-CONTAINING PROTEIN"/>
    <property type="match status" value="1"/>
</dbReference>
<evidence type="ECO:0000313" key="2">
    <source>
        <dbReference type="EMBL" id="KAK2640386.1"/>
    </source>
</evidence>
<keyword evidence="3" id="KW-1185">Reference proteome</keyword>
<comment type="caution">
    <text evidence="2">The sequence shown here is derived from an EMBL/GenBank/DDBJ whole genome shotgun (WGS) entry which is preliminary data.</text>
</comment>
<dbReference type="AlphaFoldDB" id="A0AAD9TR65"/>
<dbReference type="InterPro" id="IPR002156">
    <property type="entry name" value="RNaseH_domain"/>
</dbReference>
<name>A0AAD9TR65_9ROSI</name>